<dbReference type="STRING" id="36849.OXPF_32430"/>
<dbReference type="PANTHER" id="PTHR22576">
    <property type="entry name" value="MUCOSA ASSOCIATED LYMPHOID TISSUE LYMPHOMA TRANSLOCATION PROTEIN 1/PARACASPASE"/>
    <property type="match status" value="1"/>
</dbReference>
<accession>A0A0P8W3R5</accession>
<dbReference type="GO" id="GO:0004197">
    <property type="term" value="F:cysteine-type endopeptidase activity"/>
    <property type="evidence" value="ECO:0007669"/>
    <property type="project" value="InterPro"/>
</dbReference>
<dbReference type="Gene3D" id="3.40.50.1460">
    <property type="match status" value="1"/>
</dbReference>
<evidence type="ECO:0000259" key="1">
    <source>
        <dbReference type="Pfam" id="PF00656"/>
    </source>
</evidence>
<dbReference type="InterPro" id="IPR052039">
    <property type="entry name" value="Caspase-related_regulators"/>
</dbReference>
<protein>
    <submittedName>
        <fullName evidence="2">Caspase domain protein</fullName>
    </submittedName>
</protein>
<keyword evidence="3" id="KW-1185">Reference proteome</keyword>
<comment type="caution">
    <text evidence="2">The sequence shown here is derived from an EMBL/GenBank/DDBJ whole genome shotgun (WGS) entry which is preliminary data.</text>
</comment>
<dbReference type="AlphaFoldDB" id="A0A0P8W3R5"/>
<organism evidence="2 3">
    <name type="scientific">Oxobacter pfennigii</name>
    <dbReference type="NCBI Taxonomy" id="36849"/>
    <lineage>
        <taxon>Bacteria</taxon>
        <taxon>Bacillati</taxon>
        <taxon>Bacillota</taxon>
        <taxon>Clostridia</taxon>
        <taxon>Eubacteriales</taxon>
        <taxon>Clostridiaceae</taxon>
        <taxon>Oxobacter</taxon>
    </lineage>
</organism>
<dbReference type="Pfam" id="PF00656">
    <property type="entry name" value="Peptidase_C14"/>
    <property type="match status" value="1"/>
</dbReference>
<dbReference type="EMBL" id="LKET01000041">
    <property type="protein sequence ID" value="KPU43229.1"/>
    <property type="molecule type" value="Genomic_DNA"/>
</dbReference>
<dbReference type="SUPFAM" id="SSF52129">
    <property type="entry name" value="Caspase-like"/>
    <property type="match status" value="1"/>
</dbReference>
<dbReference type="GO" id="GO:0006508">
    <property type="term" value="P:proteolysis"/>
    <property type="evidence" value="ECO:0007669"/>
    <property type="project" value="InterPro"/>
</dbReference>
<dbReference type="Proteomes" id="UP000050326">
    <property type="component" value="Unassembled WGS sequence"/>
</dbReference>
<dbReference type="InterPro" id="IPR029030">
    <property type="entry name" value="Caspase-like_dom_sf"/>
</dbReference>
<dbReference type="PANTHER" id="PTHR22576:SF37">
    <property type="entry name" value="MUCOSA-ASSOCIATED LYMPHOID TISSUE LYMPHOMA TRANSLOCATION PROTEIN 1"/>
    <property type="match status" value="1"/>
</dbReference>
<dbReference type="OrthoDB" id="9812126at2"/>
<dbReference type="PATRIC" id="fig|36849.3.peg.3436"/>
<name>A0A0P8W3R5_9CLOT</name>
<evidence type="ECO:0000313" key="3">
    <source>
        <dbReference type="Proteomes" id="UP000050326"/>
    </source>
</evidence>
<gene>
    <name evidence="2" type="ORF">OXPF_32430</name>
</gene>
<reference evidence="2 3" key="1">
    <citation type="submission" date="2015-09" db="EMBL/GenBank/DDBJ databases">
        <title>Genome sequence of Oxobacter pfennigii DSM 3222.</title>
        <authorList>
            <person name="Poehlein A."/>
            <person name="Bengelsdorf F.R."/>
            <person name="Schiel-Bengelsdorf B."/>
            <person name="Duerre P."/>
            <person name="Daniel R."/>
        </authorList>
    </citation>
    <scope>NUCLEOTIDE SEQUENCE [LARGE SCALE GENOMIC DNA]</scope>
    <source>
        <strain evidence="2 3">DSM 3222</strain>
    </source>
</reference>
<dbReference type="RefSeq" id="WP_054876237.1">
    <property type="nucleotide sequence ID" value="NZ_LKET01000041.1"/>
</dbReference>
<dbReference type="InterPro" id="IPR011600">
    <property type="entry name" value="Pept_C14_caspase"/>
</dbReference>
<sequence>MKKALIIGIDNYPTAPLNGCVNDANAVAELLKTNGDGSPNFDVSLNLNVQTKAEFLDLIEKLFVGDADASLLYFSGHGSECGHLVTPDYRGRDLGVSMADVLGCANRSKCKNKIIILDCCFSGKLGESSVTQSTESILGEGITIMTASNRDEVSMESNGQGLFTSLFLQGLRGSAADITGRITPAGIYAFIDQSLGAWQQRPVFKTNISQFLSIRDIEPRVPKNILRKLGQYFDSPSDKFELDPSFEFTNNPSIQHEVVEPYSKEENVNIFKELQLFQSVGLVEPVDEDYMYFAAMKSKSCKLTALGLHYWKLSKDTRF</sequence>
<feature type="domain" description="Peptidase C14 caspase" evidence="1">
    <location>
        <begin position="2"/>
        <end position="175"/>
    </location>
</feature>
<proteinExistence type="predicted"/>
<evidence type="ECO:0000313" key="2">
    <source>
        <dbReference type="EMBL" id="KPU43229.1"/>
    </source>
</evidence>